<dbReference type="InterPro" id="IPR041895">
    <property type="entry name" value="ArdA_dom1"/>
</dbReference>
<dbReference type="AlphaFoldDB" id="A0A3D9C9L6"/>
<dbReference type="Pfam" id="PF07275">
    <property type="entry name" value="ArdA"/>
    <property type="match status" value="1"/>
</dbReference>
<dbReference type="EMBL" id="QNVT01000008">
    <property type="protein sequence ID" value="REC62398.1"/>
    <property type="molecule type" value="Genomic_DNA"/>
</dbReference>
<reference evidence="2" key="1">
    <citation type="submission" date="2018-06" db="EMBL/GenBank/DDBJ databases">
        <authorList>
            <person name="Lum Nde A."/>
            <person name="Hugo C."/>
        </authorList>
    </citation>
    <scope>NUCLEOTIDE SEQUENCE [LARGE SCALE GENOMIC DNA]</scope>
    <source>
        <strain evidence="2">1_F178</strain>
    </source>
</reference>
<dbReference type="InterPro" id="IPR009899">
    <property type="entry name" value="ArdA"/>
</dbReference>
<proteinExistence type="predicted"/>
<dbReference type="Proteomes" id="UP000256686">
    <property type="component" value="Unassembled WGS sequence"/>
</dbReference>
<dbReference type="Gene3D" id="3.10.20.480">
    <property type="entry name" value="Antirestriction protein ArdA, domain 1"/>
    <property type="match status" value="1"/>
</dbReference>
<name>A0A3D9C9L6_9FLAO</name>
<organism evidence="1 2">
    <name type="scientific">Chryseobacterium pennae</name>
    <dbReference type="NCBI Taxonomy" id="2258962"/>
    <lineage>
        <taxon>Bacteria</taxon>
        <taxon>Pseudomonadati</taxon>
        <taxon>Bacteroidota</taxon>
        <taxon>Flavobacteriia</taxon>
        <taxon>Flavobacteriales</taxon>
        <taxon>Weeksellaceae</taxon>
        <taxon>Chryseobacterium group</taxon>
        <taxon>Chryseobacterium</taxon>
    </lineage>
</organism>
<sequence length="176" mass="20698">MANLTNCPDTMCIYVGTYKKYNEGSLFGKWLNLADYSSYDELIKVMKKLHNDEDDPEFMLQDYENCSFFEKLGLIGESYISDETFEIVHQINDSGHDLEVFEAYVDCVGKMDFQSIYEGVVDYYMGEYSDNEAFAQYLLEMDIPESLPNYIYIDWETTARNLMFDYFESNGHYFKS</sequence>
<protein>
    <submittedName>
        <fullName evidence="1">Antirestriction protein ArdA</fullName>
    </submittedName>
</protein>
<keyword evidence="2" id="KW-1185">Reference proteome</keyword>
<dbReference type="RefSeq" id="WP_115970595.1">
    <property type="nucleotide sequence ID" value="NZ_QNVT01000008.1"/>
</dbReference>
<comment type="caution">
    <text evidence="1">The sequence shown here is derived from an EMBL/GenBank/DDBJ whole genome shotgun (WGS) entry which is preliminary data.</text>
</comment>
<evidence type="ECO:0000313" key="2">
    <source>
        <dbReference type="Proteomes" id="UP000256686"/>
    </source>
</evidence>
<gene>
    <name evidence="1" type="ORF">DRF65_09880</name>
</gene>
<accession>A0A3D9C9L6</accession>
<evidence type="ECO:0000313" key="1">
    <source>
        <dbReference type="EMBL" id="REC62398.1"/>
    </source>
</evidence>